<dbReference type="PANTHER" id="PTHR43581:SF4">
    <property type="entry name" value="ATP_GTP PHOSPHATASE"/>
    <property type="match status" value="1"/>
</dbReference>
<dbReference type="Pfam" id="PF13175">
    <property type="entry name" value="AAA_15"/>
    <property type="match status" value="1"/>
</dbReference>
<reference evidence="2 3" key="1">
    <citation type="journal article" date="2008" name="J. Bacteriol.">
        <title>Complete genome sequence of the mosquitocidal bacterium Bacillus sphaericus C3-41 and comparison with those of closely related Bacillus species.</title>
        <authorList>
            <person name="Hu X."/>
            <person name="Fan W."/>
            <person name="Han B."/>
            <person name="Liu H."/>
            <person name="Zheng D."/>
            <person name="Li Q."/>
            <person name="Dong W."/>
            <person name="Yan J."/>
            <person name="Gao M."/>
            <person name="Berry C."/>
            <person name="Yuan Z."/>
        </authorList>
    </citation>
    <scope>NUCLEOTIDE SEQUENCE [LARGE SCALE GENOMIC DNA]</scope>
    <source>
        <strain evidence="2 3">C3-41</strain>
    </source>
</reference>
<evidence type="ECO:0000313" key="3">
    <source>
        <dbReference type="Proteomes" id="UP000002164"/>
    </source>
</evidence>
<sequence length="590" mass="68948">MTIVVGEVQMELFRQFIELREEQERLTNLINDIQENGFEINFIKKKIYLYKNGIAYIGLDCQNIEREKLISVFLIKESKSRRIQEIDSYFIDYFNANLKDIVINLEIENLFLESKAYLLEELFMLEQLISEDLTVDFRINSIKFEEYKCFKDEEITFEERITVLVGKNASGKTSILDAISVAIGAYLSGIDESTDTKSILKSDVRFTSKDVHGTKVVKHHAPTRINFNSDFINKRFDWSRTRSKLKSTKLTTKDSKQVVNLSRFLYREINNNDLRNITLPVFSYHGTGRVANFTKNMNQLEKTENISRFFGYKDCLKPASNYKTFISWYSKMQYRAFMLNKRIEVLDQVTKCLKETFVFLTEEDKNKVSDVIYLEGSLHLKYSNGDMIPIEFLSDGYKDIIGIISDIAYRMAILNPHLEKDVIKATPGIVLIDEIDLHLHPRWQQKIIKLLKNLFPKVQFVVTTHSALVVSSTEYREAKELKVVEENLNENFTIVAEIIGDSKEWYIHDILRNVFHVDPLLHTRLTSEYIDQDEVDDLINDLNEYVKKYLVSREEHILKKINTLNGKLNTCLTPNTPKKRVVDALMEMVR</sequence>
<dbReference type="PANTHER" id="PTHR43581">
    <property type="entry name" value="ATP/GTP PHOSPHATASE"/>
    <property type="match status" value="1"/>
</dbReference>
<dbReference type="InterPro" id="IPR041685">
    <property type="entry name" value="AAA_GajA/Old/RecF-like"/>
</dbReference>
<dbReference type="InterPro" id="IPR051396">
    <property type="entry name" value="Bact_Antivir_Def_Nuclease"/>
</dbReference>
<dbReference type="InterPro" id="IPR027417">
    <property type="entry name" value="P-loop_NTPase"/>
</dbReference>
<dbReference type="GO" id="GO:0005524">
    <property type="term" value="F:ATP binding"/>
    <property type="evidence" value="ECO:0007669"/>
    <property type="project" value="InterPro"/>
</dbReference>
<dbReference type="KEGG" id="lsp:Bsph_0495"/>
<proteinExistence type="predicted"/>
<feature type="domain" description="Endonuclease GajA/Old nuclease/RecF-like AAA" evidence="1">
    <location>
        <begin position="139"/>
        <end position="467"/>
    </location>
</feature>
<dbReference type="HOGENOM" id="CLU_033429_1_2_9"/>
<dbReference type="EnsemblBacteria" id="ACA38120">
    <property type="protein sequence ID" value="ACA38120"/>
    <property type="gene ID" value="Bsph_0495"/>
</dbReference>
<protein>
    <submittedName>
        <fullName evidence="2">ATP binding protein</fullName>
    </submittedName>
</protein>
<dbReference type="Proteomes" id="UP000002164">
    <property type="component" value="Chromosome"/>
</dbReference>
<evidence type="ECO:0000259" key="1">
    <source>
        <dbReference type="Pfam" id="PF13175"/>
    </source>
</evidence>
<dbReference type="Gene3D" id="3.40.50.300">
    <property type="entry name" value="P-loop containing nucleotide triphosphate hydrolases"/>
    <property type="match status" value="1"/>
</dbReference>
<name>B1HWG3_LYSSC</name>
<accession>B1HWG3</accession>
<dbReference type="SUPFAM" id="SSF52540">
    <property type="entry name" value="P-loop containing nucleoside triphosphate hydrolases"/>
    <property type="match status" value="1"/>
</dbReference>
<gene>
    <name evidence="2" type="primary">sugR</name>
    <name evidence="2" type="ordered locus">Bsph_0495</name>
</gene>
<organism evidence="2 3">
    <name type="scientific">Lysinibacillus sphaericus (strain C3-41)</name>
    <dbReference type="NCBI Taxonomy" id="444177"/>
    <lineage>
        <taxon>Bacteria</taxon>
        <taxon>Bacillati</taxon>
        <taxon>Bacillota</taxon>
        <taxon>Bacilli</taxon>
        <taxon>Bacillales</taxon>
        <taxon>Bacillaceae</taxon>
        <taxon>Lysinibacillus</taxon>
    </lineage>
</organism>
<dbReference type="AlphaFoldDB" id="B1HWG3"/>
<dbReference type="GO" id="GO:0016887">
    <property type="term" value="F:ATP hydrolysis activity"/>
    <property type="evidence" value="ECO:0007669"/>
    <property type="project" value="InterPro"/>
</dbReference>
<dbReference type="EMBL" id="CP000817">
    <property type="protein sequence ID" value="ACA38120.1"/>
    <property type="molecule type" value="Genomic_DNA"/>
</dbReference>
<evidence type="ECO:0000313" key="2">
    <source>
        <dbReference type="EMBL" id="ACA38120.1"/>
    </source>
</evidence>